<feature type="repeat" description="ANK" evidence="3">
    <location>
        <begin position="1252"/>
        <end position="1281"/>
    </location>
</feature>
<dbReference type="PANTHER" id="PTHR24198">
    <property type="entry name" value="ANKYRIN REPEAT AND PROTEIN KINASE DOMAIN-CONTAINING PROTEIN"/>
    <property type="match status" value="1"/>
</dbReference>
<feature type="domain" description="NACHT" evidence="5">
    <location>
        <begin position="284"/>
        <end position="427"/>
    </location>
</feature>
<name>A0ABY6UPW6_BIOOC</name>
<dbReference type="Proteomes" id="UP000766486">
    <property type="component" value="Unassembled WGS sequence"/>
</dbReference>
<dbReference type="InterPro" id="IPR036770">
    <property type="entry name" value="Ankyrin_rpt-contain_sf"/>
</dbReference>
<feature type="repeat" description="ANK" evidence="3">
    <location>
        <begin position="923"/>
        <end position="955"/>
    </location>
</feature>
<dbReference type="PROSITE" id="PS50297">
    <property type="entry name" value="ANK_REP_REGION"/>
    <property type="match status" value="17"/>
</dbReference>
<organism evidence="6 7">
    <name type="scientific">Bionectria ochroleuca</name>
    <name type="common">Gliocladium roseum</name>
    <dbReference type="NCBI Taxonomy" id="29856"/>
    <lineage>
        <taxon>Eukaryota</taxon>
        <taxon>Fungi</taxon>
        <taxon>Dikarya</taxon>
        <taxon>Ascomycota</taxon>
        <taxon>Pezizomycotina</taxon>
        <taxon>Sordariomycetes</taxon>
        <taxon>Hypocreomycetidae</taxon>
        <taxon>Hypocreales</taxon>
        <taxon>Bionectriaceae</taxon>
        <taxon>Clonostachys</taxon>
    </lineage>
</organism>
<keyword evidence="7" id="KW-1185">Reference proteome</keyword>
<dbReference type="PROSITE" id="PS50088">
    <property type="entry name" value="ANK_REPEAT"/>
    <property type="match status" value="24"/>
</dbReference>
<feature type="repeat" description="ANK" evidence="3">
    <location>
        <begin position="1545"/>
        <end position="1577"/>
    </location>
</feature>
<feature type="repeat" description="ANK" evidence="3">
    <location>
        <begin position="1743"/>
        <end position="1775"/>
    </location>
</feature>
<feature type="compositionally biased region" description="Acidic residues" evidence="4">
    <location>
        <begin position="1608"/>
        <end position="1626"/>
    </location>
</feature>
<dbReference type="InterPro" id="IPR007111">
    <property type="entry name" value="NACHT_NTPase"/>
</dbReference>
<evidence type="ECO:0000313" key="7">
    <source>
        <dbReference type="Proteomes" id="UP000766486"/>
    </source>
</evidence>
<feature type="repeat" description="ANK" evidence="3">
    <location>
        <begin position="1679"/>
        <end position="1711"/>
    </location>
</feature>
<feature type="repeat" description="ANK" evidence="3">
    <location>
        <begin position="2093"/>
        <end position="2125"/>
    </location>
</feature>
<dbReference type="SMART" id="SM00248">
    <property type="entry name" value="ANK"/>
    <property type="match status" value="37"/>
</dbReference>
<protein>
    <recommendedName>
        <fullName evidence="5">NACHT domain-containing protein</fullName>
    </recommendedName>
</protein>
<feature type="repeat" description="ANK" evidence="3">
    <location>
        <begin position="892"/>
        <end position="924"/>
    </location>
</feature>
<evidence type="ECO:0000259" key="5">
    <source>
        <dbReference type="PROSITE" id="PS50837"/>
    </source>
</evidence>
<evidence type="ECO:0000313" key="6">
    <source>
        <dbReference type="EMBL" id="VUC33388.1"/>
    </source>
</evidence>
<dbReference type="InterPro" id="IPR002110">
    <property type="entry name" value="Ankyrin_rpt"/>
</dbReference>
<dbReference type="Pfam" id="PF00023">
    <property type="entry name" value="Ank"/>
    <property type="match status" value="2"/>
</dbReference>
<dbReference type="InterPro" id="IPR054471">
    <property type="entry name" value="GPIID_WHD"/>
</dbReference>
<feature type="repeat" description="ANK" evidence="3">
    <location>
        <begin position="1183"/>
        <end position="1215"/>
    </location>
</feature>
<feature type="repeat" description="ANK" evidence="3">
    <location>
        <begin position="1216"/>
        <end position="1248"/>
    </location>
</feature>
<evidence type="ECO:0000256" key="2">
    <source>
        <dbReference type="ARBA" id="ARBA00023043"/>
    </source>
</evidence>
<dbReference type="InterPro" id="IPR056884">
    <property type="entry name" value="NPHP3-like_N"/>
</dbReference>
<evidence type="ECO:0000256" key="3">
    <source>
        <dbReference type="PROSITE-ProRule" id="PRU00023"/>
    </source>
</evidence>
<dbReference type="PANTHER" id="PTHR24198:SF165">
    <property type="entry name" value="ANKYRIN REPEAT-CONTAINING PROTEIN-RELATED"/>
    <property type="match status" value="1"/>
</dbReference>
<feature type="repeat" description="ANK" evidence="3">
    <location>
        <begin position="1023"/>
        <end position="1055"/>
    </location>
</feature>
<comment type="caution">
    <text evidence="6">The sequence shown here is derived from an EMBL/GenBank/DDBJ whole genome shotgun (WGS) entry which is preliminary data.</text>
</comment>
<dbReference type="Pfam" id="PF22939">
    <property type="entry name" value="WHD_GPIID"/>
    <property type="match status" value="1"/>
</dbReference>
<feature type="repeat" description="ANK" evidence="3">
    <location>
        <begin position="1155"/>
        <end position="1182"/>
    </location>
</feature>
<feature type="repeat" description="ANK" evidence="3">
    <location>
        <begin position="1578"/>
        <end position="1610"/>
    </location>
</feature>
<keyword evidence="2 3" id="KW-0040">ANK repeat</keyword>
<feature type="repeat" description="ANK" evidence="3">
    <location>
        <begin position="1886"/>
        <end position="1918"/>
    </location>
</feature>
<feature type="repeat" description="ANK" evidence="3">
    <location>
        <begin position="763"/>
        <end position="795"/>
    </location>
</feature>
<feature type="repeat" description="ANK" evidence="3">
    <location>
        <begin position="858"/>
        <end position="890"/>
    </location>
</feature>
<feature type="repeat" description="ANK" evidence="3">
    <location>
        <begin position="1451"/>
        <end position="1483"/>
    </location>
</feature>
<reference evidence="6 7" key="1">
    <citation type="submission" date="2019-06" db="EMBL/GenBank/DDBJ databases">
        <authorList>
            <person name="Broberg M."/>
        </authorList>
    </citation>
    <scope>NUCLEOTIDE SEQUENCE [LARGE SCALE GENOMIC DNA]</scope>
</reference>
<dbReference type="SUPFAM" id="SSF52540">
    <property type="entry name" value="P-loop containing nucleoside triphosphate hydrolases"/>
    <property type="match status" value="1"/>
</dbReference>
<accession>A0ABY6UPW6</accession>
<evidence type="ECO:0000256" key="4">
    <source>
        <dbReference type="SAM" id="MobiDB-lite"/>
    </source>
</evidence>
<feature type="repeat" description="ANK" evidence="3">
    <location>
        <begin position="1349"/>
        <end position="1381"/>
    </location>
</feature>
<dbReference type="SUPFAM" id="SSF48403">
    <property type="entry name" value="Ankyrin repeat"/>
    <property type="match status" value="5"/>
</dbReference>
<dbReference type="InterPro" id="IPR027417">
    <property type="entry name" value="P-loop_NTPase"/>
</dbReference>
<feature type="repeat" description="ANK" evidence="3">
    <location>
        <begin position="1382"/>
        <end position="1414"/>
    </location>
</feature>
<sequence length="2148" mass="233228">MSENVNFDEIWEEAIETYHATTKRTIPEQEVFRRICGPEDLRKHLQEHQSQFKGFTSSDEKILNRVNAAIRPFMRLSERTSSSHAASPFYLASPIIGATLFMFQAAGDIAQSYKWIGELFGKLEGYTDRLDEYIKGEVPPPLKKNIVKVFACFLKILACSEIIMKTTKLKKYTKALFLGHDENITKAFDELERLFEEEHGLVNAIVLATSQQIREDGQKILLSSEAAQMEVETKQLREDIIQWSSSTNFTAQYYDYLEKRQKDTGTWFLEDPKFRDWVEGQGNSTLFCYGSPGAGKTIMATTVIDYLERAMKSSMTPVTYIYCSYTDGVSQSPNTLISAVFRQLLQSRETVPAAVLEVYEDKKEGRPLYQDIMDMMKNIVQEYEALYLVIDALDEAMDKNETYLKVLTAIEGLQEEANLRVLITSRPIPEITERFDPESMLEIRASREDLQEYLDHISWRAWIKKDENLITQIKNGVADAADGMFLLACLYVQWLQGLTRRKEMLKSLKAISHDSRESPEFDRVYDQAYALTIQRIEGQSLEQIELAKQAISWISYAQRQLNIIELCTALAIEPETDDLDEDNIPSIEEVISVCMGLVVIDKHSGNVRLVHYTTQEYLERTRYQWIPEAEKEIASMCLTYIAYDAFRDGAYTVERDIDARIQHYPLLPYLAQNWAMHVLMAEEQILHLAYCFLQRDGSVNAVAQVAEKMAHASGKNVMNTTGLHLTSRFGLYLLSKKLLSSGVDSNEAEDGTRAPQLNTKDNYGRTPLMLAARHGHLDIIRLLLDAGADVNVQGGPNDNALLCALQGNHREVVDVLLNHNANIHAGHYRANSALATATNYGSPTLLARLLDMGTGDLDLAYTLYLAAERGNLEMVQLLLARGAGLEHDGAGPGATPLMIASLNNHEAIVKALIKNGAKFYVNDGRSALTAATIGGHLHIVRLLLQSGAPVNVHGGKDYIRPALAEACVHGKKEIVQLLLQHGQGVNHHKSPPLVYASMHEGNREIVRMLLAKNAEINAFESTSGWNALMWAASCGDLELVELLLDHGADINLQGKGLANALGIAGRQGNENIVDLLLDRGATVGFPSIKAAILGDQAQIAEKFIRIGSGYDRQDETMGEILQLACRQGFGSLAEALIKNGADVNFSDWNLHGNVLQAAAQQDDEDIVQLLIDNGAYINSTSATLGTALHVAINNGHENIVMLLIDHGADLNIQGGDYGSPLQVASYYGYEDIARLLVDHGADVNSQGGWFGSALQTASSSGYENIVMLLIDHGAHVNFKGGEFDTALQAASYRGNDSIVRFLIDHDANVDSQGGKYGSALGAASKGGHDGIVQALIAAGADVNIDGGCQFGTALQRASAGGHLHIVQKLLGAGADVNADSGTDGTALHAAVMKGHWRVVDALLEANASANKAYPGRYKSPTPLYAAAELGDWKLVERLLDNGADVDAWSVKYGTALMIASSKGHLEVVQLLLDAGADIDLYGRLDGSALYEASSNGHEVVVQKLLAKSANVDAGNPFLAALQNGHIGIADLLRGHGANIDAPSGHYSSALSFACSEGKAKLVRTLLDYGADPNKAHGEFPRPLQAATAYGHDQIVELLLERGARIDGDESDENQDSDDSEDDESEEFLPQKSQFWDQYETEKGEKRRASALYKAAKNGMLSTVQLLIYRGARVNARRGHFGNPLHAALNGGHELVAHELLDKGADPHLRGRVFHTALDAAISADVSSVVYRLLKGSSVWSPGDLGNGLHRALGRTNKEVVERLLDLGADVSTNGSDGTGMLYSVSASDAPESLKIYFASLLIEKGVYVNTHGGEYGNPLQMACYKQQQSFVEFLLKMGADPNAQGGRYGNALQAVGKARSVAIHAAVDIAQLLIEKGANVNAIGGELGTALQAAALSGNRGLMQLLLRHGADINTHAGMYGNALQAAAYCTKSKYIEYLVEKGADINAQGGQYGTVLQALVSSSSDNRQLVRFLIDKGSNVNAQGGEYGNALQAACGNGWRISKSGATTDIVDMILDAGADVNSAGGVYGNALQAASFTGKSQIVSLLLARGANVNARGGEHDTALRAAVIEGHKHIVKILLSNGADVNVGSEEINALQAAAEQGYEGIVRLLLEGGAIVHADGEVIKVAEKKGYKRILAMLRNGVKS</sequence>
<dbReference type="Gene3D" id="1.25.40.20">
    <property type="entry name" value="Ankyrin repeat-containing domain"/>
    <property type="match status" value="7"/>
</dbReference>
<feature type="repeat" description="ANK" evidence="3">
    <location>
        <begin position="1646"/>
        <end position="1678"/>
    </location>
</feature>
<feature type="repeat" description="ANK" evidence="3">
    <location>
        <begin position="2031"/>
        <end position="2060"/>
    </location>
</feature>
<feature type="repeat" description="ANK" evidence="3">
    <location>
        <begin position="2061"/>
        <end position="2093"/>
    </location>
</feature>
<feature type="repeat" description="ANK" evidence="3">
    <location>
        <begin position="1418"/>
        <end position="1450"/>
    </location>
</feature>
<dbReference type="Pfam" id="PF12796">
    <property type="entry name" value="Ank_2"/>
    <property type="match status" value="11"/>
</dbReference>
<dbReference type="EMBL" id="CABFNS010000862">
    <property type="protein sequence ID" value="VUC33388.1"/>
    <property type="molecule type" value="Genomic_DNA"/>
</dbReference>
<dbReference type="Pfam" id="PF24883">
    <property type="entry name" value="NPHP3_N"/>
    <property type="match status" value="1"/>
</dbReference>
<evidence type="ECO:0000256" key="1">
    <source>
        <dbReference type="ARBA" id="ARBA00022737"/>
    </source>
</evidence>
<keyword evidence="1" id="KW-0677">Repeat</keyword>
<dbReference type="Gene3D" id="3.40.50.300">
    <property type="entry name" value="P-loop containing nucleotide triphosphate hydrolases"/>
    <property type="match status" value="1"/>
</dbReference>
<feature type="repeat" description="ANK" evidence="3">
    <location>
        <begin position="1814"/>
        <end position="1846"/>
    </location>
</feature>
<gene>
    <name evidence="6" type="ORF">CLO192961_LOCUS346773</name>
</gene>
<proteinExistence type="predicted"/>
<dbReference type="PRINTS" id="PR01415">
    <property type="entry name" value="ANKYRIN"/>
</dbReference>
<feature type="region of interest" description="Disordered" evidence="4">
    <location>
        <begin position="1605"/>
        <end position="1635"/>
    </location>
</feature>
<dbReference type="PROSITE" id="PS50837">
    <property type="entry name" value="NACHT"/>
    <property type="match status" value="1"/>
</dbReference>
<dbReference type="InterPro" id="IPR031350">
    <property type="entry name" value="Goodbye_dom"/>
</dbReference>
<feature type="repeat" description="ANK" evidence="3">
    <location>
        <begin position="1282"/>
        <end position="1314"/>
    </location>
</feature>
<dbReference type="Pfam" id="PF17109">
    <property type="entry name" value="Goodbye"/>
    <property type="match status" value="1"/>
</dbReference>